<sequence length="449" mass="48794">MANRHKSTSNPTPTSRETISPPVFVKSPPIFRGLNPDAPPFFKPAFLRPSSPSKQSSPSLETQSNGTNFPKPLNRARSTSSLKPDVQPFVPKTFANKLRHVRSQSHLSDQYNTPPSRQIDIATGETTLKPAKGHSAWLVEPYDSTSPPRVGQPYDSTPPPGVGQPYASTSQRFHPRSGLLNVPTPHKADRVGYRPVLTPRGASISPSPSSLPSIHEDQIFLALSSIASDDGRRMLSDRPMESPSPPRSPSPPISLPPLADFHIPDHVRAMFSKGGAHGPFPPYPASWFRSAFKPPPWVVGSKPHDHAVNPKWSSSESSKSAKPSFGTPMPPRKFGAKQSEPIEVLSSDDQRPKAATFIESLSKGKPRGEHIHNPIEISSSEYSFGNSPIIQAQQKRLVRKRLAMSSNDSDSGISSIQMIGNQIAGPSRVPLQLSPDTSDIEMKSGKSDV</sequence>
<keyword evidence="3" id="KW-1185">Reference proteome</keyword>
<evidence type="ECO:0000256" key="1">
    <source>
        <dbReference type="SAM" id="MobiDB-lite"/>
    </source>
</evidence>
<feature type="region of interest" description="Disordered" evidence="1">
    <location>
        <begin position="424"/>
        <end position="449"/>
    </location>
</feature>
<feature type="compositionally biased region" description="Basic and acidic residues" evidence="1">
    <location>
        <begin position="440"/>
        <end position="449"/>
    </location>
</feature>
<name>A0ABZ1CVN5_9TREE</name>
<feature type="region of interest" description="Disordered" evidence="1">
    <location>
        <begin position="300"/>
        <end position="338"/>
    </location>
</feature>
<feature type="compositionally biased region" description="Low complexity" evidence="1">
    <location>
        <begin position="311"/>
        <end position="324"/>
    </location>
</feature>
<feature type="region of interest" description="Disordered" evidence="1">
    <location>
        <begin position="1"/>
        <end position="192"/>
    </location>
</feature>
<feature type="compositionally biased region" description="Polar residues" evidence="1">
    <location>
        <begin position="8"/>
        <end position="18"/>
    </location>
</feature>
<dbReference type="GeneID" id="87954913"/>
<reference evidence="2 3" key="1">
    <citation type="submission" date="2024-01" db="EMBL/GenBank/DDBJ databases">
        <title>Comparative genomics of Cryptococcus and Kwoniella reveals pathogenesis evolution and contrasting modes of karyotype evolution via chromosome fusion or intercentromeric recombination.</title>
        <authorList>
            <person name="Coelho M.A."/>
            <person name="David-Palma M."/>
            <person name="Shea T."/>
            <person name="Bowers K."/>
            <person name="McGinley-Smith S."/>
            <person name="Mohammad A.W."/>
            <person name="Gnirke A."/>
            <person name="Yurkov A.M."/>
            <person name="Nowrousian M."/>
            <person name="Sun S."/>
            <person name="Cuomo C.A."/>
            <person name="Heitman J."/>
        </authorList>
    </citation>
    <scope>NUCLEOTIDE SEQUENCE [LARGE SCALE GENOMIC DNA]</scope>
    <source>
        <strain evidence="2">CBS 11374</strain>
    </source>
</reference>
<dbReference type="EMBL" id="CP141883">
    <property type="protein sequence ID" value="WRT65831.1"/>
    <property type="molecule type" value="Genomic_DNA"/>
</dbReference>
<accession>A0ABZ1CVN5</accession>
<gene>
    <name evidence="2" type="ORF">IL334_002782</name>
</gene>
<feature type="region of interest" description="Disordered" evidence="1">
    <location>
        <begin position="230"/>
        <end position="260"/>
    </location>
</feature>
<protein>
    <submittedName>
        <fullName evidence="2">Uncharacterized protein</fullName>
    </submittedName>
</protein>
<dbReference type="Proteomes" id="UP001329825">
    <property type="component" value="Chromosome 3"/>
</dbReference>
<evidence type="ECO:0000313" key="3">
    <source>
        <dbReference type="Proteomes" id="UP001329825"/>
    </source>
</evidence>
<feature type="compositionally biased region" description="Basic and acidic residues" evidence="1">
    <location>
        <begin position="230"/>
        <end position="240"/>
    </location>
</feature>
<organism evidence="2 3">
    <name type="scientific">Kwoniella shivajii</name>
    <dbReference type="NCBI Taxonomy" id="564305"/>
    <lineage>
        <taxon>Eukaryota</taxon>
        <taxon>Fungi</taxon>
        <taxon>Dikarya</taxon>
        <taxon>Basidiomycota</taxon>
        <taxon>Agaricomycotina</taxon>
        <taxon>Tremellomycetes</taxon>
        <taxon>Tremellales</taxon>
        <taxon>Cryptococcaceae</taxon>
        <taxon>Kwoniella</taxon>
    </lineage>
</organism>
<feature type="compositionally biased region" description="Low complexity" evidence="1">
    <location>
        <begin position="49"/>
        <end position="59"/>
    </location>
</feature>
<dbReference type="RefSeq" id="XP_062790571.1">
    <property type="nucleotide sequence ID" value="XM_062934520.1"/>
</dbReference>
<proteinExistence type="predicted"/>
<evidence type="ECO:0000313" key="2">
    <source>
        <dbReference type="EMBL" id="WRT65831.1"/>
    </source>
</evidence>
<feature type="compositionally biased region" description="Pro residues" evidence="1">
    <location>
        <begin position="242"/>
        <end position="255"/>
    </location>
</feature>
<feature type="compositionally biased region" description="Polar residues" evidence="1">
    <location>
        <begin position="104"/>
        <end position="116"/>
    </location>
</feature>